<keyword evidence="4" id="KW-1185">Reference proteome</keyword>
<dbReference type="Gene3D" id="3.40.50.300">
    <property type="entry name" value="P-loop containing nucleotide triphosphate hydrolases"/>
    <property type="match status" value="1"/>
</dbReference>
<feature type="domain" description="AAA+ ATPase" evidence="2">
    <location>
        <begin position="42"/>
        <end position="197"/>
    </location>
</feature>
<dbReference type="InterPro" id="IPR036365">
    <property type="entry name" value="PGBD-like_sf"/>
</dbReference>
<dbReference type="AlphaFoldDB" id="A0A418X3A6"/>
<feature type="region of interest" description="Disordered" evidence="1">
    <location>
        <begin position="316"/>
        <end position="338"/>
    </location>
</feature>
<dbReference type="PANTHER" id="PTHR35894">
    <property type="entry name" value="GENERAL SECRETION PATHWAY PROTEIN A-RELATED"/>
    <property type="match status" value="1"/>
</dbReference>
<dbReference type="Pfam" id="PF01471">
    <property type="entry name" value="PG_binding_1"/>
    <property type="match status" value="1"/>
</dbReference>
<dbReference type="PANTHER" id="PTHR35894:SF1">
    <property type="entry name" value="PHOSPHORIBULOKINASE _ URIDINE KINASE FAMILY"/>
    <property type="match status" value="1"/>
</dbReference>
<dbReference type="InterPro" id="IPR036366">
    <property type="entry name" value="PGBDSf"/>
</dbReference>
<dbReference type="RefSeq" id="WP_119739834.1">
    <property type="nucleotide sequence ID" value="NZ_QYUN01000002.1"/>
</dbReference>
<organism evidence="3 4">
    <name type="scientific">Noviherbaspirillum cavernae</name>
    <dbReference type="NCBI Taxonomy" id="2320862"/>
    <lineage>
        <taxon>Bacteria</taxon>
        <taxon>Pseudomonadati</taxon>
        <taxon>Pseudomonadota</taxon>
        <taxon>Betaproteobacteria</taxon>
        <taxon>Burkholderiales</taxon>
        <taxon>Oxalobacteraceae</taxon>
        <taxon>Noviherbaspirillum</taxon>
    </lineage>
</organism>
<dbReference type="OrthoDB" id="9783370at2"/>
<protein>
    <submittedName>
        <fullName evidence="3">Peptidoglycan-binding protein</fullName>
    </submittedName>
</protein>
<sequence length="555" mass="60629">MYTHFFNLRQAPFSIAPDPRYLLMTHGHREALAHLMYGVNSGGGLVLLTGEIGAGKTTVCRCFLEQVPSTCNVAYIFNPKLTVDELLQSICDEFRIVRSGLVHGDAAAATIKDYVDALTEHLLAAHAQGRNNVLIIDEAQNLSADVLEQLRLLTNLETNERKLLQIILIGQPELRAILDKPELKQLAQRVIARYHLTALSERETASYIEHRLSIAGLTNAQPFPQRLARQIHRITQGVPRRINLLCDRAMLGAYAEGRHDIDFRIIGKAAAEVFGKDGAVRVNRWPHVAGGLIAGAAVIAALAWTMDIRWVKKSGAGSGPPTVVTDAPDAPQDGSRPIAGTVQASAAQGTAQPPAGLRSEKDAYLLLAQAWDVTLDDGDPCKSAAESRLHCLRSTKGLRELRQLDRPAILTLHDGENQPYYVLLTGLTDTSADIRAGDATQTLTLDALNRHFHGEFVTLWREPFAFRGVLKSGDRGAVVDWVAAQLAKRDGAKEPAKEQPFDDRLAAQVREFQTARGLTADGVIGPVTFMHLNHAAVLNEPRLRGTTDVQPDAPH</sequence>
<dbReference type="Proteomes" id="UP000285190">
    <property type="component" value="Unassembled WGS sequence"/>
</dbReference>
<dbReference type="InterPro" id="IPR049945">
    <property type="entry name" value="AAA_22"/>
</dbReference>
<dbReference type="EMBL" id="QYUN01000002">
    <property type="protein sequence ID" value="RJG06871.1"/>
    <property type="molecule type" value="Genomic_DNA"/>
</dbReference>
<dbReference type="InterPro" id="IPR052026">
    <property type="entry name" value="ExeA_AAA_ATPase_DNA-bind"/>
</dbReference>
<comment type="caution">
    <text evidence="3">The sequence shown here is derived from an EMBL/GenBank/DDBJ whole genome shotgun (WGS) entry which is preliminary data.</text>
</comment>
<dbReference type="Gene3D" id="1.10.101.10">
    <property type="entry name" value="PGBD-like superfamily/PGBD"/>
    <property type="match status" value="1"/>
</dbReference>
<dbReference type="InterPro" id="IPR002477">
    <property type="entry name" value="Peptidoglycan-bd-like"/>
</dbReference>
<dbReference type="GO" id="GO:0016887">
    <property type="term" value="F:ATP hydrolysis activity"/>
    <property type="evidence" value="ECO:0007669"/>
    <property type="project" value="InterPro"/>
</dbReference>
<dbReference type="SMART" id="SM00382">
    <property type="entry name" value="AAA"/>
    <property type="match status" value="1"/>
</dbReference>
<dbReference type="SUPFAM" id="SSF52540">
    <property type="entry name" value="P-loop containing nucleoside triphosphate hydrolases"/>
    <property type="match status" value="1"/>
</dbReference>
<dbReference type="Pfam" id="PF13401">
    <property type="entry name" value="AAA_22"/>
    <property type="match status" value="1"/>
</dbReference>
<evidence type="ECO:0000259" key="2">
    <source>
        <dbReference type="SMART" id="SM00382"/>
    </source>
</evidence>
<reference evidence="3 4" key="1">
    <citation type="submission" date="2018-09" db="EMBL/GenBank/DDBJ databases">
        <authorList>
            <person name="Zhu H."/>
        </authorList>
    </citation>
    <scope>NUCLEOTIDE SEQUENCE [LARGE SCALE GENOMIC DNA]</scope>
    <source>
        <strain evidence="3 4">K2R10-39</strain>
    </source>
</reference>
<dbReference type="InterPro" id="IPR003593">
    <property type="entry name" value="AAA+_ATPase"/>
</dbReference>
<name>A0A418X3A6_9BURK</name>
<evidence type="ECO:0000313" key="3">
    <source>
        <dbReference type="EMBL" id="RJG06871.1"/>
    </source>
</evidence>
<dbReference type="Gene3D" id="3.90.70.10">
    <property type="entry name" value="Cysteine proteinases"/>
    <property type="match status" value="1"/>
</dbReference>
<dbReference type="InterPro" id="IPR027417">
    <property type="entry name" value="P-loop_NTPase"/>
</dbReference>
<proteinExistence type="predicted"/>
<evidence type="ECO:0000256" key="1">
    <source>
        <dbReference type="SAM" id="MobiDB-lite"/>
    </source>
</evidence>
<evidence type="ECO:0000313" key="4">
    <source>
        <dbReference type="Proteomes" id="UP000285190"/>
    </source>
</evidence>
<gene>
    <name evidence="3" type="ORF">D3870_13460</name>
</gene>
<accession>A0A418X3A6</accession>
<dbReference type="SUPFAM" id="SSF47090">
    <property type="entry name" value="PGBD-like"/>
    <property type="match status" value="1"/>
</dbReference>